<reference evidence="3" key="1">
    <citation type="submission" date="2019-04" db="EMBL/GenBank/DDBJ databases">
        <title>Friends and foes A comparative genomics studyof 23 Aspergillus species from section Flavi.</title>
        <authorList>
            <consortium name="DOE Joint Genome Institute"/>
            <person name="Kjaerbolling I."/>
            <person name="Vesth T."/>
            <person name="Frisvad J.C."/>
            <person name="Nybo J.L."/>
            <person name="Theobald S."/>
            <person name="Kildgaard S."/>
            <person name="Isbrandt T."/>
            <person name="Kuo A."/>
            <person name="Sato A."/>
            <person name="Lyhne E.K."/>
            <person name="Kogle M.E."/>
            <person name="Wiebenga A."/>
            <person name="Kun R.S."/>
            <person name="Lubbers R.J."/>
            <person name="Makela M.R."/>
            <person name="Barry K."/>
            <person name="Chovatia M."/>
            <person name="Clum A."/>
            <person name="Daum C."/>
            <person name="Haridas S."/>
            <person name="He G."/>
            <person name="LaButti K."/>
            <person name="Lipzen A."/>
            <person name="Mondo S."/>
            <person name="Riley R."/>
            <person name="Salamov A."/>
            <person name="Simmons B.A."/>
            <person name="Magnuson J.K."/>
            <person name="Henrissat B."/>
            <person name="Mortensen U.H."/>
            <person name="Larsen T.O."/>
            <person name="Devries R.P."/>
            <person name="Grigoriev I.V."/>
            <person name="Machida M."/>
            <person name="Baker S.E."/>
            <person name="Andersen M.R."/>
        </authorList>
    </citation>
    <scope>NUCLEOTIDE SEQUENCE [LARGE SCALE GENOMIC DNA]</scope>
    <source>
        <strain evidence="3">CBS 553.77</strain>
    </source>
</reference>
<feature type="region of interest" description="Disordered" evidence="1">
    <location>
        <begin position="108"/>
        <end position="127"/>
    </location>
</feature>
<name>A0A5N6Z3J3_9EURO</name>
<dbReference type="OrthoDB" id="5417844at2759"/>
<accession>A0A5N6Z3J3</accession>
<protein>
    <submittedName>
        <fullName evidence="2">Uncharacterized protein</fullName>
    </submittedName>
</protein>
<keyword evidence="3" id="KW-1185">Reference proteome</keyword>
<feature type="compositionally biased region" description="Polar residues" evidence="1">
    <location>
        <begin position="109"/>
        <end position="127"/>
    </location>
</feature>
<evidence type="ECO:0000313" key="3">
    <source>
        <dbReference type="Proteomes" id="UP000327118"/>
    </source>
</evidence>
<evidence type="ECO:0000256" key="1">
    <source>
        <dbReference type="SAM" id="MobiDB-lite"/>
    </source>
</evidence>
<proteinExistence type="predicted"/>
<evidence type="ECO:0000313" key="2">
    <source>
        <dbReference type="EMBL" id="KAE8350550.1"/>
    </source>
</evidence>
<gene>
    <name evidence="2" type="ORF">BDV28DRAFT_138933</name>
</gene>
<organism evidence="2 3">
    <name type="scientific">Aspergillus coremiiformis</name>
    <dbReference type="NCBI Taxonomy" id="138285"/>
    <lineage>
        <taxon>Eukaryota</taxon>
        <taxon>Fungi</taxon>
        <taxon>Dikarya</taxon>
        <taxon>Ascomycota</taxon>
        <taxon>Pezizomycotina</taxon>
        <taxon>Eurotiomycetes</taxon>
        <taxon>Eurotiomycetidae</taxon>
        <taxon>Eurotiales</taxon>
        <taxon>Aspergillaceae</taxon>
        <taxon>Aspergillus</taxon>
        <taxon>Aspergillus subgen. Circumdati</taxon>
    </lineage>
</organism>
<sequence>MGANRRCLAYLTVCAVLVALSTALVAFRVLLRWKRSVLGLDDYVICGSIVLAYGMFGEAVVCTSPIATPPAVTDHSVGARDGGLGKHVVDLTMAEQIIFQKASRYPHSMSLQTPSHRRSVSSPTKSP</sequence>
<dbReference type="EMBL" id="ML739218">
    <property type="protein sequence ID" value="KAE8350550.1"/>
    <property type="molecule type" value="Genomic_DNA"/>
</dbReference>
<dbReference type="AlphaFoldDB" id="A0A5N6Z3J3"/>
<dbReference type="Proteomes" id="UP000327118">
    <property type="component" value="Unassembled WGS sequence"/>
</dbReference>